<protein>
    <recommendedName>
        <fullName evidence="8">WD40 repeat protein</fullName>
    </recommendedName>
</protein>
<dbReference type="Gene3D" id="2.130.10.10">
    <property type="entry name" value="YVTN repeat-like/Quinoprotein amine dehydrogenase"/>
    <property type="match status" value="6"/>
</dbReference>
<feature type="domain" description="Methyltransferase type 11" evidence="4">
    <location>
        <begin position="1350"/>
        <end position="1443"/>
    </location>
</feature>
<evidence type="ECO:0008006" key="8">
    <source>
        <dbReference type="Google" id="ProtNLM"/>
    </source>
</evidence>
<reference evidence="6 7" key="1">
    <citation type="submission" date="2016-12" db="EMBL/GenBank/DDBJ databases">
        <title>The draft genome sequence of Actinophytocola xinjiangensis.</title>
        <authorList>
            <person name="Wang W."/>
            <person name="Yuan L."/>
        </authorList>
    </citation>
    <scope>NUCLEOTIDE SEQUENCE [LARGE SCALE GENOMIC DNA]</scope>
    <source>
        <strain evidence="6 7">CGMCC 4.4663</strain>
    </source>
</reference>
<dbReference type="EMBL" id="MSIF01000023">
    <property type="protein sequence ID" value="OLF06157.1"/>
    <property type="molecule type" value="Genomic_DNA"/>
</dbReference>
<feature type="repeat" description="WD" evidence="3">
    <location>
        <begin position="1060"/>
        <end position="1101"/>
    </location>
</feature>
<dbReference type="CDD" id="cd00200">
    <property type="entry name" value="WD40"/>
    <property type="match status" value="2"/>
</dbReference>
<dbReference type="InterPro" id="IPR036322">
    <property type="entry name" value="WD40_repeat_dom_sf"/>
</dbReference>
<dbReference type="InterPro" id="IPR013216">
    <property type="entry name" value="Methyltransf_11"/>
</dbReference>
<evidence type="ECO:0000313" key="7">
    <source>
        <dbReference type="Proteomes" id="UP000185696"/>
    </source>
</evidence>
<evidence type="ECO:0000259" key="5">
    <source>
        <dbReference type="Pfam" id="PF23414"/>
    </source>
</evidence>
<gene>
    <name evidence="6" type="ORF">BLA60_33005</name>
</gene>
<feature type="repeat" description="WD" evidence="3">
    <location>
        <begin position="934"/>
        <end position="975"/>
    </location>
</feature>
<keyword evidence="2" id="KW-0677">Repeat</keyword>
<dbReference type="InterPro" id="IPR020472">
    <property type="entry name" value="WD40_PAC1"/>
</dbReference>
<dbReference type="SUPFAM" id="SSF52540">
    <property type="entry name" value="P-loop containing nucleoside triphosphate hydrolases"/>
    <property type="match status" value="1"/>
</dbReference>
<dbReference type="Gene3D" id="3.40.50.300">
    <property type="entry name" value="P-loop containing nucleotide triphosphate hydrolases"/>
    <property type="match status" value="1"/>
</dbReference>
<dbReference type="Pfam" id="PF08241">
    <property type="entry name" value="Methyltransf_11"/>
    <property type="match status" value="1"/>
</dbReference>
<name>A0A7Z0WFM6_9PSEU</name>
<feature type="repeat" description="WD" evidence="3">
    <location>
        <begin position="808"/>
        <end position="841"/>
    </location>
</feature>
<dbReference type="PROSITE" id="PS00678">
    <property type="entry name" value="WD_REPEATS_1"/>
    <property type="match status" value="12"/>
</dbReference>
<dbReference type="OrthoDB" id="414967at2"/>
<dbReference type="SMART" id="SM00320">
    <property type="entry name" value="WD40"/>
    <property type="match status" value="14"/>
</dbReference>
<dbReference type="PRINTS" id="PR00320">
    <property type="entry name" value="GPROTEINBRPT"/>
</dbReference>
<dbReference type="InterPro" id="IPR001680">
    <property type="entry name" value="WD40_rpt"/>
</dbReference>
<keyword evidence="7" id="KW-1185">Reference proteome</keyword>
<proteinExistence type="predicted"/>
<feature type="repeat" description="WD" evidence="3">
    <location>
        <begin position="1018"/>
        <end position="1059"/>
    </location>
</feature>
<dbReference type="PANTHER" id="PTHR44129">
    <property type="entry name" value="WD REPEAT-CONTAINING PROTEIN POP1"/>
    <property type="match status" value="1"/>
</dbReference>
<dbReference type="InterPro" id="IPR009003">
    <property type="entry name" value="Peptidase_S1_PA"/>
</dbReference>
<evidence type="ECO:0000256" key="1">
    <source>
        <dbReference type="ARBA" id="ARBA00022574"/>
    </source>
</evidence>
<accession>A0A7Z0WFM6</accession>
<dbReference type="PROSITE" id="PS50082">
    <property type="entry name" value="WD_REPEATS_2"/>
    <property type="match status" value="13"/>
</dbReference>
<feature type="repeat" description="WD" evidence="3">
    <location>
        <begin position="1102"/>
        <end position="1143"/>
    </location>
</feature>
<keyword evidence="1 3" id="KW-0853">WD repeat</keyword>
<dbReference type="InterPro" id="IPR015943">
    <property type="entry name" value="WD40/YVTN_repeat-like_dom_sf"/>
</dbReference>
<evidence type="ECO:0000256" key="2">
    <source>
        <dbReference type="ARBA" id="ARBA00022737"/>
    </source>
</evidence>
<feature type="repeat" description="WD" evidence="3">
    <location>
        <begin position="1186"/>
        <end position="1227"/>
    </location>
</feature>
<dbReference type="SUPFAM" id="SSF82171">
    <property type="entry name" value="DPP6 N-terminal domain-like"/>
    <property type="match status" value="1"/>
</dbReference>
<feature type="repeat" description="WD" evidence="3">
    <location>
        <begin position="850"/>
        <end position="891"/>
    </location>
</feature>
<feature type="repeat" description="WD" evidence="3">
    <location>
        <begin position="724"/>
        <end position="765"/>
    </location>
</feature>
<sequence length="1541" mass="168370">MSTPAWVNSIVRLASTDNANTRFGTGFVIHCDATSTYVMTCAHVITAVGGPGQLTVDGQRAQVIASGEDVDIDLAIARVDVPLHREPVILQASGVRGTAIRTAGFQHVVGREYVIRQISGELGRQVGLESRSRNARVDAWDITVDDFALRPGQSGSPIIDERSGAVVGILRIGHGEGERGLAVSVKAVHELWPNLSSLFLAQASRERRYVDWGSAPDVGNLFGRQTELTTLRSWIVNDRCRVVTIVGLRGIGKTTTTVALCKGVTGRTDLPSSLTRGVRDDFELVIWTSLLNAPPLSEVLHGVLAFVSDQQEVSASSTVAEQLASLGQQLERHRCLLVLDNLESILRSGVDEAGVYRDGYETYGDLIRLFGTSTHQSCLIINSREKPVDIALMEGRNRPVRVLEISGLAHDSGRRIMDQIGTFSGSGTDWAELIGTYGGNPLALELAAKHIGEVFFGDIAKFLGSGRPVFHDLRDLLDWHLDRLSALEREVISWLAIAREPMMLSELESSILKPDSRNRLPSTVQSLQRRLPLVRASSRFGLQPVLIEHITNRVIGTATDDLLAGRPGVLETHALMQALARDYVRVAQVRLIVVPVLTALGNALGGPDEVRRHLADYTATLRSTSGRKPSYAAGNVINLLCQSDDVVADSDFSHLDIRQAYLQEVRLHNVNLAHSNVEDSVFTQTYGPISGLALSPDGELVAGSESNGDIHVWRLSDFAVVTILRGHVNWVFALAFSPDGRTLASGGEDKVIRLWDLETGSCVTELREHTNSVWAVAFSPNGKVLATGSEDRTVRVWNLATATAVATMADHQQKVFCLEFSPDGQRLASASADRTVKVWDIYDWASPRTLTGHGGPVRGVAFSPDSQVVASCSWDQTIKLWNADTGECFQTLSRHTDPIHAVAFHPSGELLASSGESGTIRIWDVRRPELLTSLQGHDGEVWKVVFSADGQTLVSGGYDGAMRVWDTRDWNCRNTLQGYIDWVQAVAFHPSGTMLAATNGDFSVRVWDVDSGECLQRLEAHTGWIFSVAFSPDGRLMATGSDDRSIKLWDTDTWQVVRTLTGHGMWVQAVAFSPDGRTLASGSDDHTVKLWDVATGADPRTLDANGDGVWSLAFSPDGTILASASEDYTVTLWDVAGGSLLRTLTGHEDRVHGVSFHPDGRRLVTCGEDRTVRVWDVATGACDRVLTGHESWVMSVVAEATGRYLWSGGMDRVLRVWDSDTGEEVAALGGHTGGVWSVDHNESRQLVATAGEDGAVRLWDAENPRCVKELRQVKPYENTNIFGVSGLTPAQKASLLVLGAAEVPDSPAVTHDYAKYAGEYSTLGFNGTYYLGFRDIPLLMDKHVRGRKALDYGCGPGRSTRYLKRLGFDTVGVDISWDMLREAAQQDENGVYQHIRSAELPYDNGTFDVVFSSFVFLEVSSREEIERIAKEIRRVLNPRGRVVLVTGAINGIHGDWVSFSYDFPENSGEIASGGMVKLQISGTSVILYDYYWADDDFRGVLAEAGLSVVELHTPMGRADDPIEWRDEAHKPYIGVYVLEAV</sequence>
<evidence type="ECO:0000259" key="4">
    <source>
        <dbReference type="Pfam" id="PF08241"/>
    </source>
</evidence>
<feature type="repeat" description="WD" evidence="3">
    <location>
        <begin position="976"/>
        <end position="1017"/>
    </location>
</feature>
<dbReference type="SUPFAM" id="SSF50494">
    <property type="entry name" value="Trypsin-like serine proteases"/>
    <property type="match status" value="1"/>
</dbReference>
<dbReference type="Gene3D" id="2.40.10.120">
    <property type="match status" value="1"/>
</dbReference>
<dbReference type="RefSeq" id="WP_075136966.1">
    <property type="nucleotide sequence ID" value="NZ_MSIF01000023.1"/>
</dbReference>
<organism evidence="6 7">
    <name type="scientific">Actinophytocola xinjiangensis</name>
    <dbReference type="NCBI Taxonomy" id="485602"/>
    <lineage>
        <taxon>Bacteria</taxon>
        <taxon>Bacillati</taxon>
        <taxon>Actinomycetota</taxon>
        <taxon>Actinomycetes</taxon>
        <taxon>Pseudonocardiales</taxon>
        <taxon>Pseudonocardiaceae</taxon>
    </lineage>
</organism>
<evidence type="ECO:0000313" key="6">
    <source>
        <dbReference type="EMBL" id="OLF06157.1"/>
    </source>
</evidence>
<dbReference type="SUPFAM" id="SSF50978">
    <property type="entry name" value="WD40 repeat-like"/>
    <property type="match status" value="2"/>
</dbReference>
<dbReference type="InterPro" id="IPR029063">
    <property type="entry name" value="SAM-dependent_MTases_sf"/>
</dbReference>
<dbReference type="InterPro" id="IPR050349">
    <property type="entry name" value="WD_LIS1/nudF_dynein_reg"/>
</dbReference>
<feature type="domain" description="EML-like second beta-propeller" evidence="5">
    <location>
        <begin position="731"/>
        <end position="891"/>
    </location>
</feature>
<feature type="repeat" description="WD" evidence="3">
    <location>
        <begin position="766"/>
        <end position="807"/>
    </location>
</feature>
<dbReference type="InterPro" id="IPR019775">
    <property type="entry name" value="WD40_repeat_CS"/>
</dbReference>
<comment type="caution">
    <text evidence="6">The sequence shown here is derived from an EMBL/GenBank/DDBJ whole genome shotgun (WGS) entry which is preliminary data.</text>
</comment>
<dbReference type="Proteomes" id="UP000185696">
    <property type="component" value="Unassembled WGS sequence"/>
</dbReference>
<evidence type="ECO:0000256" key="3">
    <source>
        <dbReference type="PROSITE-ProRule" id="PRU00221"/>
    </source>
</evidence>
<dbReference type="InterPro" id="IPR055442">
    <property type="entry name" value="Beta-prop_EML-like_2nd"/>
</dbReference>
<dbReference type="PROSITE" id="PS50294">
    <property type="entry name" value="WD_REPEATS_REGION"/>
    <property type="match status" value="13"/>
</dbReference>
<dbReference type="CDD" id="cd02440">
    <property type="entry name" value="AdoMet_MTases"/>
    <property type="match status" value="1"/>
</dbReference>
<feature type="repeat" description="WD" evidence="3">
    <location>
        <begin position="892"/>
        <end position="933"/>
    </location>
</feature>
<dbReference type="Gene3D" id="3.40.50.150">
    <property type="entry name" value="Vaccinia Virus protein VP39"/>
    <property type="match status" value="1"/>
</dbReference>
<dbReference type="InterPro" id="IPR027417">
    <property type="entry name" value="P-loop_NTPase"/>
</dbReference>
<dbReference type="Pfam" id="PF00400">
    <property type="entry name" value="WD40"/>
    <property type="match status" value="9"/>
</dbReference>
<feature type="repeat" description="WD" evidence="3">
    <location>
        <begin position="1144"/>
        <end position="1185"/>
    </location>
</feature>
<dbReference type="GO" id="GO:0008757">
    <property type="term" value="F:S-adenosylmethionine-dependent methyltransferase activity"/>
    <property type="evidence" value="ECO:0007669"/>
    <property type="project" value="InterPro"/>
</dbReference>
<feature type="repeat" description="WD" evidence="3">
    <location>
        <begin position="1228"/>
        <end position="1269"/>
    </location>
</feature>
<dbReference type="PRINTS" id="PR00364">
    <property type="entry name" value="DISEASERSIST"/>
</dbReference>
<dbReference type="SUPFAM" id="SSF53335">
    <property type="entry name" value="S-adenosyl-L-methionine-dependent methyltransferases"/>
    <property type="match status" value="1"/>
</dbReference>
<dbReference type="Pfam" id="PF23414">
    <property type="entry name" value="Beta-prop_EML_2"/>
    <property type="match status" value="1"/>
</dbReference>
<dbReference type="Pfam" id="PF13365">
    <property type="entry name" value="Trypsin_2"/>
    <property type="match status" value="1"/>
</dbReference>